<protein>
    <recommendedName>
        <fullName evidence="1">DUF5753 domain-containing protein</fullName>
    </recommendedName>
</protein>
<evidence type="ECO:0000259" key="1">
    <source>
        <dbReference type="Pfam" id="PF19054"/>
    </source>
</evidence>
<gene>
    <name evidence="2" type="ORF">GCM10009550_32780</name>
</gene>
<reference evidence="2 3" key="1">
    <citation type="journal article" date="2019" name="Int. J. Syst. Evol. Microbiol.">
        <title>The Global Catalogue of Microorganisms (GCM) 10K type strain sequencing project: providing services to taxonomists for standard genome sequencing and annotation.</title>
        <authorList>
            <consortium name="The Broad Institute Genomics Platform"/>
            <consortium name="The Broad Institute Genome Sequencing Center for Infectious Disease"/>
            <person name="Wu L."/>
            <person name="Ma J."/>
        </authorList>
    </citation>
    <scope>NUCLEOTIDE SEQUENCE [LARGE SCALE GENOMIC DNA]</scope>
    <source>
        <strain evidence="2 3">JCM 10696</strain>
    </source>
</reference>
<evidence type="ECO:0000313" key="3">
    <source>
        <dbReference type="Proteomes" id="UP001500665"/>
    </source>
</evidence>
<keyword evidence="3" id="KW-1185">Reference proteome</keyword>
<proteinExistence type="predicted"/>
<dbReference type="Pfam" id="PF19054">
    <property type="entry name" value="DUF5753"/>
    <property type="match status" value="1"/>
</dbReference>
<dbReference type="EMBL" id="BAAAHH010000011">
    <property type="protein sequence ID" value="GAA0952220.1"/>
    <property type="molecule type" value="Genomic_DNA"/>
</dbReference>
<organism evidence="2 3">
    <name type="scientific">Actinocorallia libanotica</name>
    <dbReference type="NCBI Taxonomy" id="46162"/>
    <lineage>
        <taxon>Bacteria</taxon>
        <taxon>Bacillati</taxon>
        <taxon>Actinomycetota</taxon>
        <taxon>Actinomycetes</taxon>
        <taxon>Streptosporangiales</taxon>
        <taxon>Thermomonosporaceae</taxon>
        <taxon>Actinocorallia</taxon>
    </lineage>
</organism>
<dbReference type="InterPro" id="IPR043917">
    <property type="entry name" value="DUF5753"/>
</dbReference>
<accession>A0ABN1R5Q8</accession>
<name>A0ABN1R5Q8_9ACTN</name>
<comment type="caution">
    <text evidence="2">The sequence shown here is derived from an EMBL/GenBank/DDBJ whole genome shotgun (WGS) entry which is preliminary data.</text>
</comment>
<dbReference type="Proteomes" id="UP001500665">
    <property type="component" value="Unassembled WGS sequence"/>
</dbReference>
<evidence type="ECO:0000313" key="2">
    <source>
        <dbReference type="EMBL" id="GAA0952220.1"/>
    </source>
</evidence>
<sequence>MMRTQMRSLLTSMEQPNIGLRILPYGTGHFHGTFTIIEVGVRGRLPIATTEASLTMTYVEEPSQIDILARTFQNIWDAALPEDDTRGLLHRLSSCS</sequence>
<feature type="domain" description="DUF5753" evidence="1">
    <location>
        <begin position="1"/>
        <end position="91"/>
    </location>
</feature>